<dbReference type="Pfam" id="PF00501">
    <property type="entry name" value="AMP-binding"/>
    <property type="match status" value="1"/>
</dbReference>
<dbReference type="Proteomes" id="UP000186336">
    <property type="component" value="Chromosome"/>
</dbReference>
<keyword evidence="2 5" id="KW-0436">Ligase</keyword>
<dbReference type="InterPro" id="IPR042099">
    <property type="entry name" value="ANL_N_sf"/>
</dbReference>
<name>A0A1P8MQN8_9RHOB</name>
<dbReference type="InterPro" id="IPR045851">
    <property type="entry name" value="AMP-bd_C_sf"/>
</dbReference>
<dbReference type="Gene3D" id="3.40.50.12780">
    <property type="entry name" value="N-terminal domain of ligase-like"/>
    <property type="match status" value="1"/>
</dbReference>
<dbReference type="InterPro" id="IPR000873">
    <property type="entry name" value="AMP-dep_synth/lig_dom"/>
</dbReference>
<dbReference type="EMBL" id="CP019312">
    <property type="protein sequence ID" value="APX10344.1"/>
    <property type="molecule type" value="Genomic_DNA"/>
</dbReference>
<dbReference type="Gene3D" id="3.30.300.30">
    <property type="match status" value="1"/>
</dbReference>
<evidence type="ECO:0000259" key="3">
    <source>
        <dbReference type="Pfam" id="PF00501"/>
    </source>
</evidence>
<proteinExistence type="inferred from homology"/>
<dbReference type="PANTHER" id="PTHR43201:SF5">
    <property type="entry name" value="MEDIUM-CHAIN ACYL-COA LIGASE ACSF2, MITOCHONDRIAL"/>
    <property type="match status" value="1"/>
</dbReference>
<organism evidence="5 6">
    <name type="scientific">Tateyamaria omphalii</name>
    <dbReference type="NCBI Taxonomy" id="299262"/>
    <lineage>
        <taxon>Bacteria</taxon>
        <taxon>Pseudomonadati</taxon>
        <taxon>Pseudomonadota</taxon>
        <taxon>Alphaproteobacteria</taxon>
        <taxon>Rhodobacterales</taxon>
        <taxon>Roseobacteraceae</taxon>
        <taxon>Tateyamaria</taxon>
    </lineage>
</organism>
<dbReference type="OrthoDB" id="9803968at2"/>
<reference evidence="5 6" key="1">
    <citation type="submission" date="2017-01" db="EMBL/GenBank/DDBJ databases">
        <title>Complete genome of Tateyamaria omphalii DOK1-4 isolated from seawater in Dokdo.</title>
        <authorList>
            <person name="Kim J.H."/>
            <person name="Chi W.-J."/>
        </authorList>
    </citation>
    <scope>NUCLEOTIDE SEQUENCE [LARGE SCALE GENOMIC DNA]</scope>
    <source>
        <strain evidence="5 6">DOK1-4</strain>
    </source>
</reference>
<sequence>MPSVHDLLAHQVATRPDALALEDVTGARLTYAQLSAAADEIAEVLNGKGIGPGDRVMIVSENCAAKVAALFAIWRLGAIAVPINARQTAAEIARVDAHAEPKAVFFTTQISPDAEKHSATAQKKVADIDTGTISGAYGTLSLHCPRGDSFPGDRDVAVLLYTTGTTGEPKGVMLTHANVRFGGKTSAELRGMHHNDLIYGVLPTTHVFGLCSVVVAAIHAGAPVRLVPRFVVADVFDALRDGITLFSAVPQMHALLMAHAKALGDTALGSKTLRYVSSGAAPLDPTWKREAEAFYGVAIQNGYGMTESTAGTAATRNQIGDPDTSVGPALPGIEIAIDEAVPGGEVLTRGPHVMKGYFRNPGETAKVLDDHGWLRTGDLGQIDAEGKLHILGRAKELIIHGGFNVFPPEVEAALNDHPGVVQAAVVGRSKDGDEEVLAFVQVPDGSVLTERELRDFVRDRLAGYKRPARYVLASHLPAAPTGKVLKHRLIETFADQLT</sequence>
<accession>A0A1P8MQN8</accession>
<evidence type="ECO:0000259" key="4">
    <source>
        <dbReference type="Pfam" id="PF13193"/>
    </source>
</evidence>
<dbReference type="GO" id="GO:0006631">
    <property type="term" value="P:fatty acid metabolic process"/>
    <property type="evidence" value="ECO:0007669"/>
    <property type="project" value="TreeGrafter"/>
</dbReference>
<evidence type="ECO:0000256" key="1">
    <source>
        <dbReference type="ARBA" id="ARBA00006432"/>
    </source>
</evidence>
<dbReference type="InterPro" id="IPR020845">
    <property type="entry name" value="AMP-binding_CS"/>
</dbReference>
<dbReference type="GO" id="GO:0031956">
    <property type="term" value="F:medium-chain fatty acid-CoA ligase activity"/>
    <property type="evidence" value="ECO:0007669"/>
    <property type="project" value="TreeGrafter"/>
</dbReference>
<feature type="domain" description="AMP-dependent synthetase/ligase" evidence="3">
    <location>
        <begin position="9"/>
        <end position="358"/>
    </location>
</feature>
<feature type="domain" description="AMP-binding enzyme C-terminal" evidence="4">
    <location>
        <begin position="409"/>
        <end position="483"/>
    </location>
</feature>
<dbReference type="AlphaFoldDB" id="A0A1P8MQN8"/>
<dbReference type="RefSeq" id="WP_076626167.1">
    <property type="nucleotide sequence ID" value="NZ_CP019312.1"/>
</dbReference>
<keyword evidence="6" id="KW-1185">Reference proteome</keyword>
<protein>
    <submittedName>
        <fullName evidence="5">Long-chain fatty acid--CoA ligase</fullName>
    </submittedName>
</protein>
<dbReference type="InterPro" id="IPR025110">
    <property type="entry name" value="AMP-bd_C"/>
</dbReference>
<evidence type="ECO:0000313" key="6">
    <source>
        <dbReference type="Proteomes" id="UP000186336"/>
    </source>
</evidence>
<dbReference type="Pfam" id="PF13193">
    <property type="entry name" value="AMP-binding_C"/>
    <property type="match status" value="1"/>
</dbReference>
<dbReference type="SUPFAM" id="SSF56801">
    <property type="entry name" value="Acetyl-CoA synthetase-like"/>
    <property type="match status" value="1"/>
</dbReference>
<dbReference type="PANTHER" id="PTHR43201">
    <property type="entry name" value="ACYL-COA SYNTHETASE"/>
    <property type="match status" value="1"/>
</dbReference>
<comment type="similarity">
    <text evidence="1">Belongs to the ATP-dependent AMP-binding enzyme family.</text>
</comment>
<dbReference type="PROSITE" id="PS00455">
    <property type="entry name" value="AMP_BINDING"/>
    <property type="match status" value="1"/>
</dbReference>
<dbReference type="KEGG" id="tom:BWR18_00490"/>
<evidence type="ECO:0000313" key="5">
    <source>
        <dbReference type="EMBL" id="APX10344.1"/>
    </source>
</evidence>
<evidence type="ECO:0000256" key="2">
    <source>
        <dbReference type="ARBA" id="ARBA00022598"/>
    </source>
</evidence>
<dbReference type="STRING" id="299262.BWR18_00490"/>
<gene>
    <name evidence="5" type="ORF">BWR18_00490</name>
</gene>